<sequence>MGNNKGRSKACITCLRRRVMCDQQRPACLRCTRSNFVCLGYREMLFIDAKAQVLRRIGCTSQSVLGNKTPSLEVTKEYQTGGHFAQPAGPRLFCDYETTTIWSAPSEVAMRQTQFISYLVARLDGPMETICRSQLSPSYHADSLEQMARKQCFLALATSFYGLAHSQPPVVHHGRRLYLQALNMVNRTISGCDSTGVSETLSSVVALCLHELFSMHGATSRKSNPLAVALLEVTRPMMIVAALYARRPSLMAQPDWSARAICVPNDYFPPSHRSALAYLLDALAQIPALYHEHDAILSRQSANLLGQTTSEINRREASTSVQALLGRSLSLRDDIHVQDAYWTASNPKFKLFSVSRAIETSTPPYPCKDKIHFSSLQAANVATLYDAVVILINQLVVSSLSLLPGSDVHVIVQAEASEQTSAAIIHIIKSVDFQLSPPGNFYLLFPIRVAHRVLLQSQVPQDIAKRLWLEGVLCSIKERVGTWMSNDYIFGAGKS</sequence>
<organism evidence="3 4">
    <name type="scientific">Truncatella angustata</name>
    <dbReference type="NCBI Taxonomy" id="152316"/>
    <lineage>
        <taxon>Eukaryota</taxon>
        <taxon>Fungi</taxon>
        <taxon>Dikarya</taxon>
        <taxon>Ascomycota</taxon>
        <taxon>Pezizomycotina</taxon>
        <taxon>Sordariomycetes</taxon>
        <taxon>Xylariomycetidae</taxon>
        <taxon>Amphisphaeriales</taxon>
        <taxon>Sporocadaceae</taxon>
        <taxon>Truncatella</taxon>
    </lineage>
</organism>
<dbReference type="SUPFAM" id="SSF57701">
    <property type="entry name" value="Zn2/Cys6 DNA-binding domain"/>
    <property type="match status" value="1"/>
</dbReference>
<dbReference type="PANTHER" id="PTHR38111">
    <property type="entry name" value="ZN(2)-C6 FUNGAL-TYPE DOMAIN-CONTAINING PROTEIN-RELATED"/>
    <property type="match status" value="1"/>
</dbReference>
<dbReference type="OrthoDB" id="5126878at2759"/>
<comment type="caution">
    <text evidence="3">The sequence shown here is derived from an EMBL/GenBank/DDBJ whole genome shotgun (WGS) entry which is preliminary data.</text>
</comment>
<evidence type="ECO:0000259" key="2">
    <source>
        <dbReference type="PROSITE" id="PS50048"/>
    </source>
</evidence>
<keyword evidence="1" id="KW-0539">Nucleus</keyword>
<dbReference type="SMART" id="SM00066">
    <property type="entry name" value="GAL4"/>
    <property type="match status" value="1"/>
</dbReference>
<evidence type="ECO:0000256" key="1">
    <source>
        <dbReference type="ARBA" id="ARBA00023242"/>
    </source>
</evidence>
<dbReference type="InterPro" id="IPR036864">
    <property type="entry name" value="Zn2-C6_fun-type_DNA-bd_sf"/>
</dbReference>
<dbReference type="EMBL" id="JAGPXC010000009">
    <property type="protein sequence ID" value="KAH6646533.1"/>
    <property type="molecule type" value="Genomic_DNA"/>
</dbReference>
<dbReference type="Pfam" id="PF00172">
    <property type="entry name" value="Zn_clus"/>
    <property type="match status" value="1"/>
</dbReference>
<dbReference type="AlphaFoldDB" id="A0A9P8RI98"/>
<dbReference type="GO" id="GO:0000981">
    <property type="term" value="F:DNA-binding transcription factor activity, RNA polymerase II-specific"/>
    <property type="evidence" value="ECO:0007669"/>
    <property type="project" value="InterPro"/>
</dbReference>
<evidence type="ECO:0000313" key="4">
    <source>
        <dbReference type="Proteomes" id="UP000758603"/>
    </source>
</evidence>
<accession>A0A9P8RI98</accession>
<dbReference type="GO" id="GO:0008270">
    <property type="term" value="F:zinc ion binding"/>
    <property type="evidence" value="ECO:0007669"/>
    <property type="project" value="InterPro"/>
</dbReference>
<dbReference type="RefSeq" id="XP_045953047.1">
    <property type="nucleotide sequence ID" value="XM_046105102.1"/>
</dbReference>
<dbReference type="Proteomes" id="UP000758603">
    <property type="component" value="Unassembled WGS sequence"/>
</dbReference>
<dbReference type="CDD" id="cd00067">
    <property type="entry name" value="GAL4"/>
    <property type="match status" value="1"/>
</dbReference>
<name>A0A9P8RI98_9PEZI</name>
<reference evidence="3" key="1">
    <citation type="journal article" date="2021" name="Nat. Commun.">
        <title>Genetic determinants of endophytism in the Arabidopsis root mycobiome.</title>
        <authorList>
            <person name="Mesny F."/>
            <person name="Miyauchi S."/>
            <person name="Thiergart T."/>
            <person name="Pickel B."/>
            <person name="Atanasova L."/>
            <person name="Karlsson M."/>
            <person name="Huettel B."/>
            <person name="Barry K.W."/>
            <person name="Haridas S."/>
            <person name="Chen C."/>
            <person name="Bauer D."/>
            <person name="Andreopoulos W."/>
            <person name="Pangilinan J."/>
            <person name="LaButti K."/>
            <person name="Riley R."/>
            <person name="Lipzen A."/>
            <person name="Clum A."/>
            <person name="Drula E."/>
            <person name="Henrissat B."/>
            <person name="Kohler A."/>
            <person name="Grigoriev I.V."/>
            <person name="Martin F.M."/>
            <person name="Hacquard S."/>
        </authorList>
    </citation>
    <scope>NUCLEOTIDE SEQUENCE</scope>
    <source>
        <strain evidence="3">MPI-SDFR-AT-0073</strain>
    </source>
</reference>
<gene>
    <name evidence="3" type="ORF">BKA67DRAFT_594900</name>
</gene>
<protein>
    <recommendedName>
        <fullName evidence="2">Zn(2)-C6 fungal-type domain-containing protein</fullName>
    </recommendedName>
</protein>
<dbReference type="Gene3D" id="4.10.240.10">
    <property type="entry name" value="Zn(2)-C6 fungal-type DNA-binding domain"/>
    <property type="match status" value="1"/>
</dbReference>
<keyword evidence="4" id="KW-1185">Reference proteome</keyword>
<dbReference type="GeneID" id="70133993"/>
<dbReference type="PROSITE" id="PS50048">
    <property type="entry name" value="ZN2_CY6_FUNGAL_2"/>
    <property type="match status" value="1"/>
</dbReference>
<feature type="domain" description="Zn(2)-C6 fungal-type" evidence="2">
    <location>
        <begin position="10"/>
        <end position="38"/>
    </location>
</feature>
<evidence type="ECO:0000313" key="3">
    <source>
        <dbReference type="EMBL" id="KAH6646533.1"/>
    </source>
</evidence>
<dbReference type="InterPro" id="IPR001138">
    <property type="entry name" value="Zn2Cys6_DnaBD"/>
</dbReference>
<proteinExistence type="predicted"/>
<dbReference type="PANTHER" id="PTHR38111:SF2">
    <property type="entry name" value="FINGER DOMAIN PROTEIN, PUTATIVE (AFU_ORTHOLOGUE AFUA_1G01560)-RELATED"/>
    <property type="match status" value="1"/>
</dbReference>
<dbReference type="InterPro" id="IPR053178">
    <property type="entry name" value="Osmoadaptation_assoc"/>
</dbReference>